<accession>A0A1W6YHX0</accession>
<keyword evidence="2" id="KW-0813">Transport</keyword>
<dbReference type="OrthoDB" id="7241844at2"/>
<keyword evidence="3 4" id="KW-0732">Signal</keyword>
<dbReference type="GO" id="GO:0005576">
    <property type="term" value="C:extracellular region"/>
    <property type="evidence" value="ECO:0007669"/>
    <property type="project" value="TreeGrafter"/>
</dbReference>
<dbReference type="PANTHER" id="PTHR30085">
    <property type="entry name" value="AMINO ACID ABC TRANSPORTER PERMEASE"/>
    <property type="match status" value="1"/>
</dbReference>
<dbReference type="AlphaFoldDB" id="A0A1W6YHX0"/>
<dbReference type="KEGG" id="bgv:CAL12_07485"/>
<dbReference type="CDD" id="cd13689">
    <property type="entry name" value="PBP2_BsGlnH"/>
    <property type="match status" value="1"/>
</dbReference>
<reference evidence="6 7" key="1">
    <citation type="submission" date="2017-05" db="EMBL/GenBank/DDBJ databases">
        <title>Complete and WGS of Bordetella genogroups.</title>
        <authorList>
            <person name="Spilker T."/>
            <person name="LiPuma J."/>
        </authorList>
    </citation>
    <scope>NUCLEOTIDE SEQUENCE [LARGE SCALE GENOMIC DNA]</scope>
    <source>
        <strain evidence="6 7">AU19157</strain>
    </source>
</reference>
<dbReference type="STRING" id="1416806.CAL12_07485"/>
<proteinExistence type="inferred from homology"/>
<evidence type="ECO:0000256" key="1">
    <source>
        <dbReference type="ARBA" id="ARBA00010333"/>
    </source>
</evidence>
<dbReference type="InterPro" id="IPR051455">
    <property type="entry name" value="Bact_solute-bind_prot3"/>
</dbReference>
<organism evidence="6 7">
    <name type="scientific">Bordetella genomosp. 8</name>
    <dbReference type="NCBI Taxonomy" id="1416806"/>
    <lineage>
        <taxon>Bacteria</taxon>
        <taxon>Pseudomonadati</taxon>
        <taxon>Pseudomonadota</taxon>
        <taxon>Betaproteobacteria</taxon>
        <taxon>Burkholderiales</taxon>
        <taxon>Alcaligenaceae</taxon>
        <taxon>Bordetella</taxon>
    </lineage>
</organism>
<name>A0A1W6YHX0_9BORD</name>
<gene>
    <name evidence="6" type="ORF">CAL12_07485</name>
</gene>
<dbReference type="Gene3D" id="3.40.190.10">
    <property type="entry name" value="Periplasmic binding protein-like II"/>
    <property type="match status" value="2"/>
</dbReference>
<evidence type="ECO:0000256" key="3">
    <source>
        <dbReference type="ARBA" id="ARBA00022729"/>
    </source>
</evidence>
<dbReference type="SUPFAM" id="SSF53850">
    <property type="entry name" value="Periplasmic binding protein-like II"/>
    <property type="match status" value="1"/>
</dbReference>
<keyword evidence="7" id="KW-1185">Reference proteome</keyword>
<dbReference type="Pfam" id="PF00497">
    <property type="entry name" value="SBP_bac_3"/>
    <property type="match status" value="1"/>
</dbReference>
<sequence length="275" mass="29336">MRSTAMLFAAAVAAATMSAGVAHADALDTVKARGKLICGTQSASVPYAYQDTATRSFVGYDVDMCAALAKGLGVALEHKPLSTEARIPELKMDRVDVVAGSMAYLPERAQQVDYSLQYLQGSIKVLVRKNSGIASLKDLAGRKVCASKGSSSAAIAARVLPNSQVLSFQDVASCYLGLQNEKVDGFTAGELILKRFELDSQKAGTPVVLLPEPTYVEHIGVVVNKGNPKLLAAVNKVIQDMDKDGTLDAMYTKWLGADSIYKLTRTFKVEPVDAE</sequence>
<dbReference type="RefSeq" id="WP_086063919.1">
    <property type="nucleotide sequence ID" value="NZ_CP021108.1"/>
</dbReference>
<evidence type="ECO:0000256" key="2">
    <source>
        <dbReference type="ARBA" id="ARBA00022448"/>
    </source>
</evidence>
<comment type="similarity">
    <text evidence="1">Belongs to the bacterial solute-binding protein 3 family.</text>
</comment>
<feature type="signal peptide" evidence="4">
    <location>
        <begin position="1"/>
        <end position="24"/>
    </location>
</feature>
<evidence type="ECO:0000259" key="5">
    <source>
        <dbReference type="SMART" id="SM00062"/>
    </source>
</evidence>
<dbReference type="EMBL" id="CP021108">
    <property type="protein sequence ID" value="ARP80696.1"/>
    <property type="molecule type" value="Genomic_DNA"/>
</dbReference>
<dbReference type="GO" id="GO:0006865">
    <property type="term" value="P:amino acid transport"/>
    <property type="evidence" value="ECO:0007669"/>
    <property type="project" value="TreeGrafter"/>
</dbReference>
<dbReference type="Proteomes" id="UP000194151">
    <property type="component" value="Chromosome"/>
</dbReference>
<protein>
    <submittedName>
        <fullName evidence="6">ABC transporter substrate-binding protein</fullName>
    </submittedName>
</protein>
<evidence type="ECO:0000313" key="7">
    <source>
        <dbReference type="Proteomes" id="UP000194151"/>
    </source>
</evidence>
<evidence type="ECO:0000256" key="4">
    <source>
        <dbReference type="SAM" id="SignalP"/>
    </source>
</evidence>
<dbReference type="PANTHER" id="PTHR30085:SF6">
    <property type="entry name" value="ABC TRANSPORTER GLUTAMINE-BINDING PROTEIN GLNH"/>
    <property type="match status" value="1"/>
</dbReference>
<feature type="chain" id="PRO_5013275462" evidence="4">
    <location>
        <begin position="25"/>
        <end position="275"/>
    </location>
</feature>
<dbReference type="SMART" id="SM00062">
    <property type="entry name" value="PBPb"/>
    <property type="match status" value="1"/>
</dbReference>
<dbReference type="InterPro" id="IPR001638">
    <property type="entry name" value="Solute-binding_3/MltF_N"/>
</dbReference>
<evidence type="ECO:0000313" key="6">
    <source>
        <dbReference type="EMBL" id="ARP80696.1"/>
    </source>
</evidence>
<dbReference type="GO" id="GO:0030288">
    <property type="term" value="C:outer membrane-bounded periplasmic space"/>
    <property type="evidence" value="ECO:0007669"/>
    <property type="project" value="TreeGrafter"/>
</dbReference>
<feature type="domain" description="Solute-binding protein family 3/N-terminal" evidence="5">
    <location>
        <begin position="35"/>
        <end position="258"/>
    </location>
</feature>